<name>D7LY97_ARALL</name>
<gene>
    <name evidence="1" type="ORF">ARALYDRAFT_908406</name>
</gene>
<dbReference type="PANTHER" id="PTHR31228:SF22">
    <property type="entry name" value="CYSTATIN_MONELLIN SUPERFAMILY PROTEIN"/>
    <property type="match status" value="1"/>
</dbReference>
<dbReference type="OrthoDB" id="1104139at2759"/>
<dbReference type="Proteomes" id="UP000008694">
    <property type="component" value="Unassembled WGS sequence"/>
</dbReference>
<dbReference type="Gramene" id="scaffold_600463.1">
    <property type="protein sequence ID" value="scaffold_600463.1"/>
    <property type="gene ID" value="scaffold_600463.1"/>
</dbReference>
<evidence type="ECO:0000313" key="1">
    <source>
        <dbReference type="EMBL" id="EFH49448.1"/>
    </source>
</evidence>
<proteinExistence type="predicted"/>
<sequence>MEERICDDSDSDNSEDGTPEEIQLFYDEWDKSQVLKFLLFLLVLLLLHDSKLILPRDMQGFEIDFSKLNFCFDWKALDLDDSTMVDEPETNRDFIAMLSNQALTKHNADNGTSLELGKVLRANFHPSAGITLYISFQVNDLSDANRQTKPYRAVVRYLPGDIEVCSCKPKPSS</sequence>
<dbReference type="SUPFAM" id="SSF54403">
    <property type="entry name" value="Cystatin/monellin"/>
    <property type="match status" value="1"/>
</dbReference>
<dbReference type="InterPro" id="IPR006525">
    <property type="entry name" value="Cystatin-related_pln"/>
</dbReference>
<dbReference type="PANTHER" id="PTHR31228">
    <property type="entry name" value="CYSTATIN/MONELLIN SUPERFAMILY PROTEIN"/>
    <property type="match status" value="1"/>
</dbReference>
<evidence type="ECO:0008006" key="3">
    <source>
        <dbReference type="Google" id="ProtNLM"/>
    </source>
</evidence>
<evidence type="ECO:0000313" key="2">
    <source>
        <dbReference type="Proteomes" id="UP000008694"/>
    </source>
</evidence>
<dbReference type="InterPro" id="IPR046350">
    <property type="entry name" value="Cystatin_sf"/>
</dbReference>
<dbReference type="EMBL" id="GL348718">
    <property type="protein sequence ID" value="EFH49448.1"/>
    <property type="molecule type" value="Genomic_DNA"/>
</dbReference>
<dbReference type="AlphaFoldDB" id="D7LY97"/>
<reference evidence="2" key="1">
    <citation type="journal article" date="2011" name="Nat. Genet.">
        <title>The Arabidopsis lyrata genome sequence and the basis of rapid genome size change.</title>
        <authorList>
            <person name="Hu T.T."/>
            <person name="Pattyn P."/>
            <person name="Bakker E.G."/>
            <person name="Cao J."/>
            <person name="Cheng J.-F."/>
            <person name="Clark R.M."/>
            <person name="Fahlgren N."/>
            <person name="Fawcett J.A."/>
            <person name="Grimwood J."/>
            <person name="Gundlach H."/>
            <person name="Haberer G."/>
            <person name="Hollister J.D."/>
            <person name="Ossowski S."/>
            <person name="Ottilar R.P."/>
            <person name="Salamov A.A."/>
            <person name="Schneeberger K."/>
            <person name="Spannagl M."/>
            <person name="Wang X."/>
            <person name="Yang L."/>
            <person name="Nasrallah M.E."/>
            <person name="Bergelson J."/>
            <person name="Carrington J.C."/>
            <person name="Gaut B.S."/>
            <person name="Schmutz J."/>
            <person name="Mayer K.F.X."/>
            <person name="Van de Peer Y."/>
            <person name="Grigoriev I.V."/>
            <person name="Nordborg M."/>
            <person name="Weigel D."/>
            <person name="Guo Y.-L."/>
        </authorList>
    </citation>
    <scope>NUCLEOTIDE SEQUENCE [LARGE SCALE GENOMIC DNA]</scope>
    <source>
        <strain evidence="2">cv. MN47</strain>
    </source>
</reference>
<dbReference type="NCBIfam" id="TIGR01638">
    <property type="entry name" value="Atha_cystat_rel"/>
    <property type="match status" value="1"/>
</dbReference>
<keyword evidence="2" id="KW-1185">Reference proteome</keyword>
<dbReference type="HOGENOM" id="CLU_111307_2_0_1"/>
<dbReference type="Gene3D" id="3.10.450.10">
    <property type="match status" value="1"/>
</dbReference>
<accession>D7LY97</accession>
<protein>
    <recommendedName>
        <fullName evidence="3">Cystatin domain-containing protein</fullName>
    </recommendedName>
</protein>
<organism evidence="2">
    <name type="scientific">Arabidopsis lyrata subsp. lyrata</name>
    <name type="common">Lyre-leaved rock-cress</name>
    <dbReference type="NCBI Taxonomy" id="81972"/>
    <lineage>
        <taxon>Eukaryota</taxon>
        <taxon>Viridiplantae</taxon>
        <taxon>Streptophyta</taxon>
        <taxon>Embryophyta</taxon>
        <taxon>Tracheophyta</taxon>
        <taxon>Spermatophyta</taxon>
        <taxon>Magnoliopsida</taxon>
        <taxon>eudicotyledons</taxon>
        <taxon>Gunneridae</taxon>
        <taxon>Pentapetalae</taxon>
        <taxon>rosids</taxon>
        <taxon>malvids</taxon>
        <taxon>Brassicales</taxon>
        <taxon>Brassicaceae</taxon>
        <taxon>Camelineae</taxon>
        <taxon>Arabidopsis</taxon>
    </lineage>
</organism>
<dbReference type="KEGG" id="aly:9309257"/>